<accession>A0A2P4XLW0</accession>
<dbReference type="Pfam" id="PF16810">
    <property type="entry name" value="RXLR"/>
    <property type="match status" value="1"/>
</dbReference>
<dbReference type="Proteomes" id="UP000237271">
    <property type="component" value="Unassembled WGS sequence"/>
</dbReference>
<sequence>MRVHHIVASAIVFMLVSIGDVSATTGVEQIQHSRTTTNGITSASEIYPAMSNRFLRQRKTDEDDEERSNNEAIAAQFKGLLPTIRSVSNMQLGAAVLTMQQMRLPQDKIKAIFTLLKMSPKARKEILMLIQ</sequence>
<evidence type="ECO:0000256" key="3">
    <source>
        <dbReference type="ARBA" id="ARBA00022525"/>
    </source>
</evidence>
<keyword evidence="4 5" id="KW-0732">Signal</keyword>
<dbReference type="VEuPathDB" id="FungiDB:PHPALM_17572"/>
<dbReference type="InterPro" id="IPR031825">
    <property type="entry name" value="RXLR"/>
</dbReference>
<comment type="similarity">
    <text evidence="2 5">Belongs to the RxLR effector family.</text>
</comment>
<dbReference type="AlphaFoldDB" id="A0A1L5SBA9"/>
<comment type="subcellular location">
    <subcellularLocation>
        <location evidence="1 5">Secreted</location>
    </subcellularLocation>
</comment>
<reference evidence="7" key="3">
    <citation type="submission" date="2017-04" db="EMBL/GenBank/DDBJ databases">
        <authorList>
            <person name="Ali S."/>
            <person name="Shao J."/>
            <person name="Larry D.J."/>
            <person name="Kronmiller B."/>
            <person name="Shen D."/>
            <person name="Strem M.D."/>
            <person name="Melnick R.L."/>
            <person name="Guiltinan M.J."/>
            <person name="Tyler B.M."/>
            <person name="Meinhardt L.W."/>
            <person name="Bailey B.A."/>
        </authorList>
    </citation>
    <scope>NUCLEOTIDE SEQUENCE</scope>
    <source>
        <strain evidence="7">Sbr112.9</strain>
        <tissue evidence="7">Mycelia</tissue>
    </source>
</reference>
<keyword evidence="3 5" id="KW-0964">Secreted</keyword>
<organism evidence="6">
    <name type="scientific">Phytophthora palmivora</name>
    <dbReference type="NCBI Taxonomy" id="4796"/>
    <lineage>
        <taxon>Eukaryota</taxon>
        <taxon>Sar</taxon>
        <taxon>Stramenopiles</taxon>
        <taxon>Oomycota</taxon>
        <taxon>Peronosporomycetes</taxon>
        <taxon>Peronosporales</taxon>
        <taxon>Peronosporaceae</taxon>
        <taxon>Phytophthora</taxon>
    </lineage>
</organism>
<comment type="domain">
    <text evidence="5">The RxLR-dEER motif acts to carry the protein into the host cell cytoplasm through binding to cell surface phosphatidylinositol-3-phosphate.</text>
</comment>
<evidence type="ECO:0000313" key="7">
    <source>
        <dbReference type="EMBL" id="POM66552.1"/>
    </source>
</evidence>
<reference evidence="7 8" key="2">
    <citation type="journal article" date="2017" name="Genome Biol. Evol.">
        <title>Phytophthora megakarya and P. palmivora, closely related causal agents of cacao black pod rot, underwent increases in genome sizes and gene numbers by different mechanisms.</title>
        <authorList>
            <person name="Ali S.S."/>
            <person name="Shao J."/>
            <person name="Lary D.J."/>
            <person name="Kronmiller B."/>
            <person name="Shen D."/>
            <person name="Strem M.D."/>
            <person name="Amoako-Attah I."/>
            <person name="Akrofi A.Y."/>
            <person name="Begoude B.A."/>
            <person name="Ten Hoopen G.M."/>
            <person name="Coulibaly K."/>
            <person name="Kebe B.I."/>
            <person name="Melnick R.L."/>
            <person name="Guiltinan M.J."/>
            <person name="Tyler B.M."/>
            <person name="Meinhardt L.W."/>
            <person name="Bailey B.A."/>
        </authorList>
    </citation>
    <scope>NUCLEOTIDE SEQUENCE [LARGE SCALE GENOMIC DNA]</scope>
    <source>
        <strain evidence="7">Sbr112.9</strain>
        <strain evidence="8">sbr112.9</strain>
    </source>
</reference>
<evidence type="ECO:0000256" key="2">
    <source>
        <dbReference type="ARBA" id="ARBA00010400"/>
    </source>
</evidence>
<dbReference type="EMBL" id="NCKW01009587">
    <property type="protein sequence ID" value="POM66552.1"/>
    <property type="molecule type" value="Genomic_DNA"/>
</dbReference>
<name>A0A1L5SBA9_9STRA</name>
<dbReference type="EMBL" id="KX130352">
    <property type="protein sequence ID" value="APP14220.1"/>
    <property type="molecule type" value="mRNA"/>
</dbReference>
<feature type="chain" id="PRO_5044947897" description="RxLR effector protein" evidence="5">
    <location>
        <begin position="24"/>
        <end position="131"/>
    </location>
</feature>
<gene>
    <name evidence="6" type="primary">REX4</name>
    <name evidence="7" type="ORF">PHPALM_17572</name>
</gene>
<protein>
    <recommendedName>
        <fullName evidence="5">RxLR effector protein</fullName>
    </recommendedName>
</protein>
<keyword evidence="8" id="KW-1185">Reference proteome</keyword>
<evidence type="ECO:0000256" key="4">
    <source>
        <dbReference type="ARBA" id="ARBA00022729"/>
    </source>
</evidence>
<proteinExistence type="evidence at transcript level"/>
<evidence type="ECO:0000313" key="8">
    <source>
        <dbReference type="Proteomes" id="UP000237271"/>
    </source>
</evidence>
<reference evidence="6" key="1">
    <citation type="submission" date="2016-04" db="EMBL/GenBank/DDBJ databases">
        <title>Time-resolved dual root-microbe transcriptomics reveals pathogen-induced Nicotiana benthamiana genes and conserved infection-promoting Phytophthora palmivora effectors.</title>
        <authorList>
            <person name="Evangelisti E."/>
            <person name="Gogleva A."/>
            <person name="Hainaux H."/>
            <person name="Doumane M."/>
            <person name="Tulin F."/>
            <person name="Quan C."/>
            <person name="Yunusov T."/>
            <person name="Flock K."/>
            <person name="Schornack S."/>
        </authorList>
    </citation>
    <scope>NUCLEOTIDE SEQUENCE</scope>
</reference>
<evidence type="ECO:0000256" key="5">
    <source>
        <dbReference type="RuleBase" id="RU367124"/>
    </source>
</evidence>
<accession>A0A1L5SBA9</accession>
<evidence type="ECO:0000313" key="6">
    <source>
        <dbReference type="EMBL" id="APP14220.1"/>
    </source>
</evidence>
<feature type="signal peptide" evidence="5">
    <location>
        <begin position="1"/>
        <end position="23"/>
    </location>
</feature>
<comment type="function">
    <text evidence="5">Effector that suppresses plant defense responses during pathogen infection.</text>
</comment>
<evidence type="ECO:0000256" key="1">
    <source>
        <dbReference type="ARBA" id="ARBA00004613"/>
    </source>
</evidence>